<evidence type="ECO:0000313" key="3">
    <source>
        <dbReference type="Proteomes" id="UP000446768"/>
    </source>
</evidence>
<evidence type="ECO:0000256" key="1">
    <source>
        <dbReference type="SAM" id="SignalP"/>
    </source>
</evidence>
<dbReference type="EMBL" id="WKJJ01000020">
    <property type="protein sequence ID" value="MRV75440.1"/>
    <property type="molecule type" value="Genomic_DNA"/>
</dbReference>
<dbReference type="RefSeq" id="WP_154379981.1">
    <property type="nucleotide sequence ID" value="NZ_WKJJ01000020.1"/>
</dbReference>
<evidence type="ECO:0000313" key="2">
    <source>
        <dbReference type="EMBL" id="MRV75440.1"/>
    </source>
</evidence>
<proteinExistence type="predicted"/>
<protein>
    <recommendedName>
        <fullName evidence="4">Hemagglutinin</fullName>
    </recommendedName>
</protein>
<feature type="chain" id="PRO_5031372646" description="Hemagglutinin" evidence="1">
    <location>
        <begin position="20"/>
        <end position="191"/>
    </location>
</feature>
<comment type="caution">
    <text evidence="2">The sequence shown here is derived from an EMBL/GenBank/DDBJ whole genome shotgun (WGS) entry which is preliminary data.</text>
</comment>
<evidence type="ECO:0008006" key="4">
    <source>
        <dbReference type="Google" id="ProtNLM"/>
    </source>
</evidence>
<accession>A0A7X2IT17</accession>
<organism evidence="2 3">
    <name type="scientific">Pseudoduganella rivuli</name>
    <dbReference type="NCBI Taxonomy" id="2666085"/>
    <lineage>
        <taxon>Bacteria</taxon>
        <taxon>Pseudomonadati</taxon>
        <taxon>Pseudomonadota</taxon>
        <taxon>Betaproteobacteria</taxon>
        <taxon>Burkholderiales</taxon>
        <taxon>Oxalobacteraceae</taxon>
        <taxon>Telluria group</taxon>
        <taxon>Pseudoduganella</taxon>
    </lineage>
</organism>
<dbReference type="PROSITE" id="PS51257">
    <property type="entry name" value="PROKAR_LIPOPROTEIN"/>
    <property type="match status" value="1"/>
</dbReference>
<sequence>MKSLTMRCAALALCATTLAACGGGSGGSIPLSGSISGLNRAGLVLTNKGKDFTVADSATTFTFTDLVANDSEFEILVKTNPEGQVCTPSNNKGRANYYSYTQTIITCTTDNYTLSGTVNGLKAAGLVLANGPITVAVPAGATTFTFGKTVPNKLTYGVTVLSQPAGQTCTVQNGTGTMPIGDKNDVIINCI</sequence>
<feature type="signal peptide" evidence="1">
    <location>
        <begin position="1"/>
        <end position="19"/>
    </location>
</feature>
<reference evidence="2 3" key="1">
    <citation type="submission" date="2019-11" db="EMBL/GenBank/DDBJ databases">
        <title>Novel species isolated from a subtropical stream in China.</title>
        <authorList>
            <person name="Lu H."/>
        </authorList>
    </citation>
    <scope>NUCLEOTIDE SEQUENCE [LARGE SCALE GENOMIC DNA]</scope>
    <source>
        <strain evidence="2 3">FT92W</strain>
    </source>
</reference>
<keyword evidence="1" id="KW-0732">Signal</keyword>
<dbReference type="AlphaFoldDB" id="A0A7X2IT17"/>
<keyword evidence="3" id="KW-1185">Reference proteome</keyword>
<name>A0A7X2IT17_9BURK</name>
<gene>
    <name evidence="2" type="ORF">GJ700_27345</name>
</gene>
<dbReference type="Proteomes" id="UP000446768">
    <property type="component" value="Unassembled WGS sequence"/>
</dbReference>